<dbReference type="Gene3D" id="3.90.550.10">
    <property type="entry name" value="Spore Coat Polysaccharide Biosynthesis Protein SpsA, Chain A"/>
    <property type="match status" value="1"/>
</dbReference>
<dbReference type="AlphaFoldDB" id="A0A520LS45"/>
<gene>
    <name evidence="4" type="ORF">EVB01_01870</name>
</gene>
<dbReference type="Proteomes" id="UP000319023">
    <property type="component" value="Unassembled WGS sequence"/>
</dbReference>
<dbReference type="PANTHER" id="PTHR43584">
    <property type="entry name" value="NUCLEOTIDYL TRANSFERASE"/>
    <property type="match status" value="1"/>
</dbReference>
<dbReference type="CDD" id="cd06422">
    <property type="entry name" value="NTP_transferase_like_1"/>
    <property type="match status" value="1"/>
</dbReference>
<dbReference type="InterPro" id="IPR050065">
    <property type="entry name" value="GlmU-like"/>
</dbReference>
<organism evidence="4 5">
    <name type="scientific">SAR86 cluster bacterium</name>
    <dbReference type="NCBI Taxonomy" id="2030880"/>
    <lineage>
        <taxon>Bacteria</taxon>
        <taxon>Pseudomonadati</taxon>
        <taxon>Pseudomonadota</taxon>
        <taxon>Gammaproteobacteria</taxon>
        <taxon>SAR86 cluster</taxon>
    </lineage>
</organism>
<dbReference type="EMBL" id="SHBN01000028">
    <property type="protein sequence ID" value="RZO11820.1"/>
    <property type="molecule type" value="Genomic_DNA"/>
</dbReference>
<reference evidence="4 5" key="1">
    <citation type="submission" date="2019-02" db="EMBL/GenBank/DDBJ databases">
        <title>Prokaryotic population dynamics and viral predation in marine succession experiment using metagenomics: the confinement effect.</title>
        <authorList>
            <person name="Haro-Moreno J.M."/>
            <person name="Rodriguez-Valera F."/>
            <person name="Lopez-Perez M."/>
        </authorList>
    </citation>
    <scope>NUCLEOTIDE SEQUENCE [LARGE SCALE GENOMIC DNA]</scope>
    <source>
        <strain evidence="4">MED-G168</strain>
    </source>
</reference>
<dbReference type="SUPFAM" id="SSF53448">
    <property type="entry name" value="Nucleotide-diphospho-sugar transferases"/>
    <property type="match status" value="1"/>
</dbReference>
<evidence type="ECO:0000259" key="3">
    <source>
        <dbReference type="Pfam" id="PF00483"/>
    </source>
</evidence>
<dbReference type="GO" id="GO:0016779">
    <property type="term" value="F:nucleotidyltransferase activity"/>
    <property type="evidence" value="ECO:0007669"/>
    <property type="project" value="UniProtKB-KW"/>
</dbReference>
<name>A0A520LS45_9GAMM</name>
<evidence type="ECO:0000256" key="1">
    <source>
        <dbReference type="ARBA" id="ARBA00022679"/>
    </source>
</evidence>
<comment type="caution">
    <text evidence="4">The sequence shown here is derived from an EMBL/GenBank/DDBJ whole genome shotgun (WGS) entry which is preliminary data.</text>
</comment>
<proteinExistence type="predicted"/>
<dbReference type="PANTHER" id="PTHR43584:SF8">
    <property type="entry name" value="N-ACETYLMURAMATE ALPHA-1-PHOSPHATE URIDYLYLTRANSFERASE"/>
    <property type="match status" value="1"/>
</dbReference>
<dbReference type="InterPro" id="IPR029044">
    <property type="entry name" value="Nucleotide-diphossugar_trans"/>
</dbReference>
<feature type="domain" description="Nucleotidyl transferase" evidence="3">
    <location>
        <begin position="2"/>
        <end position="116"/>
    </location>
</feature>
<dbReference type="InterPro" id="IPR005835">
    <property type="entry name" value="NTP_transferase_dom"/>
</dbReference>
<sequence length="223" mass="24730">MKAMILAAGEGKRLQPLTLKIPKPLLKVGSSSLIEDQINRLLNLGINDFVINISYLGEQIKESLKNHPHHQNICFIEEPYPYGTGGALVNAIDHLGDDPFILCNADIFSEIDLSKLPSSTDAAHLIGISNPNHNQDGDFSLLGSSVIINEKANDLTWSGISLINPIILKEYLNLDFPFDIWNTIMKPLIKAQKITAHQDTSLWIDIGTIERLELARASLKEEN</sequence>
<dbReference type="Pfam" id="PF00483">
    <property type="entry name" value="NTP_transferase"/>
    <property type="match status" value="1"/>
</dbReference>
<evidence type="ECO:0000313" key="5">
    <source>
        <dbReference type="Proteomes" id="UP000319023"/>
    </source>
</evidence>
<accession>A0A520LS45</accession>
<keyword evidence="1 4" id="KW-0808">Transferase</keyword>
<evidence type="ECO:0000256" key="2">
    <source>
        <dbReference type="ARBA" id="ARBA00022695"/>
    </source>
</evidence>
<keyword evidence="2" id="KW-0548">Nucleotidyltransferase</keyword>
<evidence type="ECO:0000313" key="4">
    <source>
        <dbReference type="EMBL" id="RZO11820.1"/>
    </source>
</evidence>
<protein>
    <submittedName>
        <fullName evidence="4">Nucleotidyltransferase family protein</fullName>
    </submittedName>
</protein>